<accession>A0A8J7QHB5</accession>
<feature type="active site" description="Charge relay system" evidence="7">
    <location>
        <position position="405"/>
    </location>
</feature>
<dbReference type="SUPFAM" id="SSF49899">
    <property type="entry name" value="Concanavalin A-like lectins/glucanases"/>
    <property type="match status" value="1"/>
</dbReference>
<evidence type="ECO:0000313" key="11">
    <source>
        <dbReference type="Proteomes" id="UP000664417"/>
    </source>
</evidence>
<dbReference type="GO" id="GO:0006508">
    <property type="term" value="P:proteolysis"/>
    <property type="evidence" value="ECO:0007669"/>
    <property type="project" value="UniProtKB-KW"/>
</dbReference>
<dbReference type="InterPro" id="IPR000209">
    <property type="entry name" value="Peptidase_S8/S53_dom"/>
</dbReference>
<comment type="similarity">
    <text evidence="1 7">Belongs to the peptidase S8 family.</text>
</comment>
<evidence type="ECO:0000259" key="9">
    <source>
        <dbReference type="SMART" id="SM00560"/>
    </source>
</evidence>
<feature type="domain" description="Laminin G" evidence="8">
    <location>
        <begin position="533"/>
        <end position="664"/>
    </location>
</feature>
<dbReference type="InterPro" id="IPR006558">
    <property type="entry name" value="LamG-like"/>
</dbReference>
<feature type="domain" description="LamG-like jellyroll fold" evidence="9">
    <location>
        <begin position="533"/>
        <end position="669"/>
    </location>
</feature>
<dbReference type="Pfam" id="PF13385">
    <property type="entry name" value="Laminin_G_3"/>
    <property type="match status" value="1"/>
</dbReference>
<dbReference type="RefSeq" id="WP_207862398.1">
    <property type="nucleotide sequence ID" value="NZ_JAFREP010000035.1"/>
</dbReference>
<dbReference type="SMART" id="SM00560">
    <property type="entry name" value="LamGL"/>
    <property type="match status" value="1"/>
</dbReference>
<dbReference type="InterPro" id="IPR036852">
    <property type="entry name" value="Peptidase_S8/S53_dom_sf"/>
</dbReference>
<feature type="active site" description="Charge relay system" evidence="7">
    <location>
        <position position="186"/>
    </location>
</feature>
<dbReference type="CDD" id="cd00110">
    <property type="entry name" value="LamG"/>
    <property type="match status" value="1"/>
</dbReference>
<dbReference type="EMBL" id="JAFREP010000035">
    <property type="protein sequence ID" value="MBO1322425.1"/>
    <property type="molecule type" value="Genomic_DNA"/>
</dbReference>
<evidence type="ECO:0000256" key="4">
    <source>
        <dbReference type="ARBA" id="ARBA00022801"/>
    </source>
</evidence>
<evidence type="ECO:0000256" key="3">
    <source>
        <dbReference type="ARBA" id="ARBA00022729"/>
    </source>
</evidence>
<name>A0A8J7QHB5_9BACT</name>
<evidence type="ECO:0000259" key="8">
    <source>
        <dbReference type="SMART" id="SM00282"/>
    </source>
</evidence>
<evidence type="ECO:0000256" key="5">
    <source>
        <dbReference type="ARBA" id="ARBA00022825"/>
    </source>
</evidence>
<proteinExistence type="inferred from homology"/>
<keyword evidence="6" id="KW-1015">Disulfide bond</keyword>
<dbReference type="PROSITE" id="PS51892">
    <property type="entry name" value="SUBTILASE"/>
    <property type="match status" value="1"/>
</dbReference>
<reference evidence="10" key="1">
    <citation type="submission" date="2021-03" db="EMBL/GenBank/DDBJ databases">
        <authorList>
            <person name="Wang G."/>
        </authorList>
    </citation>
    <scope>NUCLEOTIDE SEQUENCE</scope>
    <source>
        <strain evidence="10">KCTC 12899</strain>
    </source>
</reference>
<dbReference type="PROSITE" id="PS00138">
    <property type="entry name" value="SUBTILASE_SER"/>
    <property type="match status" value="1"/>
</dbReference>
<protein>
    <submittedName>
        <fullName evidence="10">S8 family serine peptidase</fullName>
    </submittedName>
</protein>
<dbReference type="PRINTS" id="PR00723">
    <property type="entry name" value="SUBTILISIN"/>
</dbReference>
<evidence type="ECO:0000256" key="1">
    <source>
        <dbReference type="ARBA" id="ARBA00011073"/>
    </source>
</evidence>
<dbReference type="InterPro" id="IPR013320">
    <property type="entry name" value="ConA-like_dom_sf"/>
</dbReference>
<keyword evidence="5 7" id="KW-0720">Serine protease</keyword>
<keyword evidence="11" id="KW-1185">Reference proteome</keyword>
<gene>
    <name evidence="10" type="ORF">J3U88_28385</name>
</gene>
<keyword evidence="3" id="KW-0732">Signal</keyword>
<sequence>MMKFSFGWMLVLCLSFSFDVDARSPKIDPAVYDAFADEIAAFRNKRPSPKEAGLRVIIHLDPMGRLLAKDVGREEDGSLDLLAEDVFEAQSSLIDDLQQQGVPARRTKNGETAFAVELMLTYQYAFAATVSDIALLEEVADHDAVTRVVVDNLNHAHTAEGRALTGATRASAQGFNGAGIGVAVIDSHFDLLHPEMGGSTTLPNRVFAGGTNFDRIGASIHSQFDEDCVHGTAVASIVRRYARGVDLYGVVVLPNAWDSVVAEAINWCVTNRNGLNGGDPIRIINMSLGGGKFEGACNFGVMHSAAGTALSRGIIVIASSGNSGWSDSMGAPACSSNVISVGSSWDATDAAYTPFMPAFCSDSERRVDERACYSNTSPVLDVYAPAESVVCASCGGGTAAFGGTSSASPATAGMIAQLLSAKPNLIGAQTLVRNLLRETGRPVLGDSSGRRIDIGDAVASCAPRPTGMTAWWPLGDLVPGIPTVSDLAGTNNIGTKINGLPGTTGRVGWGDTFNGLNQYIRVSHHGDLNLGTGDFTISAWIRTSRENQVIVTKRNSSDSRGYLLMFYNGRLLLQMADHVRGPANFQAPVIPELLDDTWRFVAVTVDRDATHGGRMYVDDELVFTFNPTSRRGSLDTGDHFYIGRQDGLGAYYQGVMDELTLYKRALSAQEVAAEFYAGYLGKCR</sequence>
<dbReference type="PANTHER" id="PTHR43806:SF11">
    <property type="entry name" value="CEREVISIN-RELATED"/>
    <property type="match status" value="1"/>
</dbReference>
<dbReference type="PANTHER" id="PTHR43806">
    <property type="entry name" value="PEPTIDASE S8"/>
    <property type="match status" value="1"/>
</dbReference>
<comment type="caution">
    <text evidence="10">The sequence shown here is derived from an EMBL/GenBank/DDBJ whole genome shotgun (WGS) entry which is preliminary data.</text>
</comment>
<evidence type="ECO:0000256" key="2">
    <source>
        <dbReference type="ARBA" id="ARBA00022670"/>
    </source>
</evidence>
<evidence type="ECO:0000256" key="6">
    <source>
        <dbReference type="ARBA" id="ARBA00023157"/>
    </source>
</evidence>
<dbReference type="Pfam" id="PF00082">
    <property type="entry name" value="Peptidase_S8"/>
    <property type="match status" value="1"/>
</dbReference>
<dbReference type="InterPro" id="IPR001791">
    <property type="entry name" value="Laminin_G"/>
</dbReference>
<organism evidence="10 11">
    <name type="scientific">Acanthopleuribacter pedis</name>
    <dbReference type="NCBI Taxonomy" id="442870"/>
    <lineage>
        <taxon>Bacteria</taxon>
        <taxon>Pseudomonadati</taxon>
        <taxon>Acidobacteriota</taxon>
        <taxon>Holophagae</taxon>
        <taxon>Acanthopleuribacterales</taxon>
        <taxon>Acanthopleuribacteraceae</taxon>
        <taxon>Acanthopleuribacter</taxon>
    </lineage>
</organism>
<dbReference type="SUPFAM" id="SSF52743">
    <property type="entry name" value="Subtilisin-like"/>
    <property type="match status" value="1"/>
</dbReference>
<evidence type="ECO:0000256" key="7">
    <source>
        <dbReference type="PROSITE-ProRule" id="PRU01240"/>
    </source>
</evidence>
<dbReference type="InterPro" id="IPR023828">
    <property type="entry name" value="Peptidase_S8_Ser-AS"/>
</dbReference>
<dbReference type="InterPro" id="IPR015500">
    <property type="entry name" value="Peptidase_S8_subtilisin-rel"/>
</dbReference>
<feature type="active site" description="Charge relay system" evidence="7">
    <location>
        <position position="230"/>
    </location>
</feature>
<keyword evidence="4 7" id="KW-0378">Hydrolase</keyword>
<dbReference type="AlphaFoldDB" id="A0A8J7QHB5"/>
<dbReference type="InterPro" id="IPR050131">
    <property type="entry name" value="Peptidase_S8_subtilisin-like"/>
</dbReference>
<dbReference type="Gene3D" id="3.40.50.200">
    <property type="entry name" value="Peptidase S8/S53 domain"/>
    <property type="match status" value="1"/>
</dbReference>
<evidence type="ECO:0000313" key="10">
    <source>
        <dbReference type="EMBL" id="MBO1322425.1"/>
    </source>
</evidence>
<dbReference type="Proteomes" id="UP000664417">
    <property type="component" value="Unassembled WGS sequence"/>
</dbReference>
<dbReference type="Gene3D" id="2.60.120.200">
    <property type="match status" value="1"/>
</dbReference>
<dbReference type="GO" id="GO:0004252">
    <property type="term" value="F:serine-type endopeptidase activity"/>
    <property type="evidence" value="ECO:0007669"/>
    <property type="project" value="UniProtKB-UniRule"/>
</dbReference>
<keyword evidence="2 7" id="KW-0645">Protease</keyword>
<dbReference type="SMART" id="SM00282">
    <property type="entry name" value="LamG"/>
    <property type="match status" value="1"/>
</dbReference>